<protein>
    <recommendedName>
        <fullName evidence="4">DUF1778 domain-containing protein</fullName>
    </recommendedName>
</protein>
<dbReference type="Proteomes" id="UP001551482">
    <property type="component" value="Unassembled WGS sequence"/>
</dbReference>
<evidence type="ECO:0000313" key="2">
    <source>
        <dbReference type="EMBL" id="MEU8138811.1"/>
    </source>
</evidence>
<evidence type="ECO:0000313" key="3">
    <source>
        <dbReference type="Proteomes" id="UP001551482"/>
    </source>
</evidence>
<name>A0ABV3DSS4_9ACTN</name>
<accession>A0ABV3DSS4</accession>
<comment type="caution">
    <text evidence="2">The sequence shown here is derived from an EMBL/GenBank/DDBJ whole genome shotgun (WGS) entry which is preliminary data.</text>
</comment>
<evidence type="ECO:0008006" key="4">
    <source>
        <dbReference type="Google" id="ProtNLM"/>
    </source>
</evidence>
<reference evidence="2 3" key="1">
    <citation type="submission" date="2024-06" db="EMBL/GenBank/DDBJ databases">
        <title>The Natural Products Discovery Center: Release of the First 8490 Sequenced Strains for Exploring Actinobacteria Biosynthetic Diversity.</title>
        <authorList>
            <person name="Kalkreuter E."/>
            <person name="Kautsar S.A."/>
            <person name="Yang D."/>
            <person name="Bader C.D."/>
            <person name="Teijaro C.N."/>
            <person name="Fluegel L."/>
            <person name="Davis C.M."/>
            <person name="Simpson J.R."/>
            <person name="Lauterbach L."/>
            <person name="Steele A.D."/>
            <person name="Gui C."/>
            <person name="Meng S."/>
            <person name="Li G."/>
            <person name="Viehrig K."/>
            <person name="Ye F."/>
            <person name="Su P."/>
            <person name="Kiefer A.F."/>
            <person name="Nichols A."/>
            <person name="Cepeda A.J."/>
            <person name="Yan W."/>
            <person name="Fan B."/>
            <person name="Jiang Y."/>
            <person name="Adhikari A."/>
            <person name="Zheng C.-J."/>
            <person name="Schuster L."/>
            <person name="Cowan T.M."/>
            <person name="Smanski M.J."/>
            <person name="Chevrette M.G."/>
            <person name="De Carvalho L.P.S."/>
            <person name="Shen B."/>
        </authorList>
    </citation>
    <scope>NUCLEOTIDE SEQUENCE [LARGE SCALE GENOMIC DNA]</scope>
    <source>
        <strain evidence="2 3">NPDC048946</strain>
    </source>
</reference>
<proteinExistence type="predicted"/>
<dbReference type="RefSeq" id="WP_358362516.1">
    <property type="nucleotide sequence ID" value="NZ_JBEZFP010000140.1"/>
</dbReference>
<feature type="region of interest" description="Disordered" evidence="1">
    <location>
        <begin position="58"/>
        <end position="98"/>
    </location>
</feature>
<evidence type="ECO:0000256" key="1">
    <source>
        <dbReference type="SAM" id="MobiDB-lite"/>
    </source>
</evidence>
<gene>
    <name evidence="2" type="ORF">AB0C36_35585</name>
</gene>
<dbReference type="EMBL" id="JBEZFP010000140">
    <property type="protein sequence ID" value="MEU8138811.1"/>
    <property type="molecule type" value="Genomic_DNA"/>
</dbReference>
<sequence length="98" mass="10490">MSEPKAINLRFPDPGQRAAIAAAAKAEGVSMQEYILGAAYARATALEGRFLDAFRASQARSGDAFTREPGDTDPTMEQRTAEADARRELARHGEGHAA</sequence>
<keyword evidence="3" id="KW-1185">Reference proteome</keyword>
<feature type="compositionally biased region" description="Basic and acidic residues" evidence="1">
    <location>
        <begin position="79"/>
        <end position="98"/>
    </location>
</feature>
<organism evidence="2 3">
    <name type="scientific">Streptodolium elevatio</name>
    <dbReference type="NCBI Taxonomy" id="3157996"/>
    <lineage>
        <taxon>Bacteria</taxon>
        <taxon>Bacillati</taxon>
        <taxon>Actinomycetota</taxon>
        <taxon>Actinomycetes</taxon>
        <taxon>Kitasatosporales</taxon>
        <taxon>Streptomycetaceae</taxon>
        <taxon>Streptodolium</taxon>
    </lineage>
</organism>